<keyword evidence="17" id="KW-1185">Reference proteome</keyword>
<evidence type="ECO:0000256" key="5">
    <source>
        <dbReference type="ARBA" id="ARBA00022605"/>
    </source>
</evidence>
<comment type="subcellular location">
    <subcellularLocation>
        <location evidence="13">Cytoplasm</location>
    </subcellularLocation>
</comment>
<dbReference type="InterPro" id="IPR000870">
    <property type="entry name" value="Homoserine_kinase"/>
</dbReference>
<dbReference type="InterPro" id="IPR036554">
    <property type="entry name" value="GHMP_kinase_C_sf"/>
</dbReference>
<dbReference type="SUPFAM" id="SSF54211">
    <property type="entry name" value="Ribosomal protein S5 domain 2-like"/>
    <property type="match status" value="1"/>
</dbReference>
<dbReference type="Gene3D" id="3.30.230.10">
    <property type="match status" value="1"/>
</dbReference>
<dbReference type="AlphaFoldDB" id="A0A1U7M2W7"/>
<dbReference type="InterPro" id="IPR013750">
    <property type="entry name" value="GHMP_kinase_C_dom"/>
</dbReference>
<dbReference type="HAMAP" id="MF_00384">
    <property type="entry name" value="Homoser_kinase"/>
    <property type="match status" value="1"/>
</dbReference>
<dbReference type="PANTHER" id="PTHR20861">
    <property type="entry name" value="HOMOSERINE/4-DIPHOSPHOCYTIDYL-2-C-METHYL-D-ERYTHRITOL KINASE"/>
    <property type="match status" value="1"/>
</dbReference>
<evidence type="ECO:0000256" key="13">
    <source>
        <dbReference type="HAMAP-Rule" id="MF_00384"/>
    </source>
</evidence>
<evidence type="ECO:0000259" key="14">
    <source>
        <dbReference type="Pfam" id="PF00288"/>
    </source>
</evidence>
<evidence type="ECO:0000256" key="6">
    <source>
        <dbReference type="ARBA" id="ARBA00022679"/>
    </source>
</evidence>
<protein>
    <recommendedName>
        <fullName evidence="4 13">Homoserine kinase</fullName>
        <shortName evidence="13">HK</shortName>
        <shortName evidence="13">HSK</shortName>
        <ecNumber evidence="3 13">2.7.1.39</ecNumber>
    </recommendedName>
</protein>
<dbReference type="UniPathway" id="UPA00050">
    <property type="reaction ID" value="UER00064"/>
</dbReference>
<dbReference type="InterPro" id="IPR006204">
    <property type="entry name" value="GHMP_kinase_N_dom"/>
</dbReference>
<evidence type="ECO:0000256" key="10">
    <source>
        <dbReference type="ARBA" id="ARBA00022840"/>
    </source>
</evidence>
<dbReference type="PRINTS" id="PR00958">
    <property type="entry name" value="HOMSERKINASE"/>
</dbReference>
<dbReference type="GO" id="GO:0005524">
    <property type="term" value="F:ATP binding"/>
    <property type="evidence" value="ECO:0007669"/>
    <property type="project" value="UniProtKB-UniRule"/>
</dbReference>
<dbReference type="InterPro" id="IPR006203">
    <property type="entry name" value="GHMP_knse_ATP-bd_CS"/>
</dbReference>
<dbReference type="Pfam" id="PF00288">
    <property type="entry name" value="GHMP_kinases_N"/>
    <property type="match status" value="1"/>
</dbReference>
<comment type="similarity">
    <text evidence="2 13">Belongs to the GHMP kinase family. Homoserine kinase subfamily.</text>
</comment>
<evidence type="ECO:0000256" key="8">
    <source>
        <dbReference type="ARBA" id="ARBA00022741"/>
    </source>
</evidence>
<comment type="pathway">
    <text evidence="1 13">Amino-acid biosynthesis; L-threonine biosynthesis; L-threonine from L-aspartate: step 4/5.</text>
</comment>
<dbReference type="NCBIfam" id="NF002288">
    <property type="entry name" value="PRK01212.1-4"/>
    <property type="match status" value="1"/>
</dbReference>
<dbReference type="OrthoDB" id="9769912at2"/>
<evidence type="ECO:0000256" key="9">
    <source>
        <dbReference type="ARBA" id="ARBA00022777"/>
    </source>
</evidence>
<dbReference type="Gene3D" id="3.30.70.890">
    <property type="entry name" value="GHMP kinase, C-terminal domain"/>
    <property type="match status" value="1"/>
</dbReference>
<evidence type="ECO:0000256" key="12">
    <source>
        <dbReference type="ARBA" id="ARBA00049954"/>
    </source>
</evidence>
<dbReference type="PROSITE" id="PS00627">
    <property type="entry name" value="GHMP_KINASES_ATP"/>
    <property type="match status" value="1"/>
</dbReference>
<feature type="domain" description="GHMP kinase N-terminal" evidence="14">
    <location>
        <begin position="53"/>
        <end position="135"/>
    </location>
</feature>
<dbReference type="RefSeq" id="WP_075728528.1">
    <property type="nucleotide sequence ID" value="NZ_LTDM01000065.1"/>
</dbReference>
<feature type="domain" description="GHMP kinase C-terminal" evidence="15">
    <location>
        <begin position="197"/>
        <end position="266"/>
    </location>
</feature>
<reference evidence="16 17" key="1">
    <citation type="submission" date="2016-02" db="EMBL/GenBank/DDBJ databases">
        <title>Genome sequence of Tissierella creatinophila DSM 6911.</title>
        <authorList>
            <person name="Poehlein A."/>
            <person name="Daniel R."/>
        </authorList>
    </citation>
    <scope>NUCLEOTIDE SEQUENCE [LARGE SCALE GENOMIC DNA]</scope>
    <source>
        <strain evidence="16 17">DSM 6911</strain>
    </source>
</reference>
<keyword evidence="13" id="KW-0963">Cytoplasm</keyword>
<dbReference type="InterPro" id="IPR014721">
    <property type="entry name" value="Ribsml_uS5_D2-typ_fold_subgr"/>
</dbReference>
<comment type="catalytic activity">
    <reaction evidence="11 13">
        <text>L-homoserine + ATP = O-phospho-L-homoserine + ADP + H(+)</text>
        <dbReference type="Rhea" id="RHEA:13985"/>
        <dbReference type="ChEBI" id="CHEBI:15378"/>
        <dbReference type="ChEBI" id="CHEBI:30616"/>
        <dbReference type="ChEBI" id="CHEBI:57476"/>
        <dbReference type="ChEBI" id="CHEBI:57590"/>
        <dbReference type="ChEBI" id="CHEBI:456216"/>
        <dbReference type="EC" id="2.7.1.39"/>
    </reaction>
</comment>
<evidence type="ECO:0000259" key="15">
    <source>
        <dbReference type="Pfam" id="PF08544"/>
    </source>
</evidence>
<keyword evidence="8 13" id="KW-0547">Nucleotide-binding</keyword>
<dbReference type="PANTHER" id="PTHR20861:SF1">
    <property type="entry name" value="HOMOSERINE KINASE"/>
    <property type="match status" value="1"/>
</dbReference>
<name>A0A1U7M2W7_TISCR</name>
<evidence type="ECO:0000256" key="1">
    <source>
        <dbReference type="ARBA" id="ARBA00005015"/>
    </source>
</evidence>
<gene>
    <name evidence="16" type="primary">thrB_3</name>
    <name evidence="13" type="synonym">thrB</name>
    <name evidence="16" type="ORF">TICRE_24810</name>
</gene>
<comment type="function">
    <text evidence="12 13">Catalyzes the ATP-dependent phosphorylation of L-homoserine to L-homoserine phosphate.</text>
</comment>
<dbReference type="Proteomes" id="UP000186112">
    <property type="component" value="Unassembled WGS sequence"/>
</dbReference>
<dbReference type="GO" id="GO:0005737">
    <property type="term" value="C:cytoplasm"/>
    <property type="evidence" value="ECO:0007669"/>
    <property type="project" value="UniProtKB-SubCell"/>
</dbReference>
<proteinExistence type="inferred from homology"/>
<dbReference type="Pfam" id="PF08544">
    <property type="entry name" value="GHMP_kinases_C"/>
    <property type="match status" value="1"/>
</dbReference>
<comment type="caution">
    <text evidence="16">The sequence shown here is derived from an EMBL/GenBank/DDBJ whole genome shotgun (WGS) entry which is preliminary data.</text>
</comment>
<feature type="binding site" evidence="13">
    <location>
        <begin position="82"/>
        <end position="92"/>
    </location>
    <ligand>
        <name>ATP</name>
        <dbReference type="ChEBI" id="CHEBI:30616"/>
    </ligand>
</feature>
<evidence type="ECO:0000313" key="17">
    <source>
        <dbReference type="Proteomes" id="UP000186112"/>
    </source>
</evidence>
<keyword evidence="6 13" id="KW-0808">Transferase</keyword>
<evidence type="ECO:0000256" key="4">
    <source>
        <dbReference type="ARBA" id="ARBA00017858"/>
    </source>
</evidence>
<dbReference type="NCBIfam" id="TIGR00191">
    <property type="entry name" value="thrB"/>
    <property type="match status" value="1"/>
</dbReference>
<keyword evidence="9 13" id="KW-0418">Kinase</keyword>
<dbReference type="SUPFAM" id="SSF55060">
    <property type="entry name" value="GHMP Kinase, C-terminal domain"/>
    <property type="match status" value="1"/>
</dbReference>
<dbReference type="EC" id="2.7.1.39" evidence="3 13"/>
<evidence type="ECO:0000256" key="7">
    <source>
        <dbReference type="ARBA" id="ARBA00022697"/>
    </source>
</evidence>
<keyword evidence="10 13" id="KW-0067">ATP-binding</keyword>
<accession>A0A1U7M2W7</accession>
<evidence type="ECO:0000256" key="11">
    <source>
        <dbReference type="ARBA" id="ARBA00049375"/>
    </source>
</evidence>
<keyword evidence="7 13" id="KW-0791">Threonine biosynthesis</keyword>
<dbReference type="PIRSF" id="PIRSF000676">
    <property type="entry name" value="Homoser_kin"/>
    <property type="match status" value="1"/>
</dbReference>
<dbReference type="GO" id="GO:0004413">
    <property type="term" value="F:homoserine kinase activity"/>
    <property type="evidence" value="ECO:0007669"/>
    <property type="project" value="UniProtKB-UniRule"/>
</dbReference>
<sequence>MINIRVPATSANLGPGFDSLGIALDLYNKFSFEEISHGLEIIGALDTEEDSDNLVYTSMLKVFDAIGYKPKGIRINIDTDIPVSRGLGSSACCIVAGIMGANKMAGSPLSQEEMFKIATEIEGHPDNIAPALFGGFITSIMEEANIYYNKIDIAKGLKFVAIIPDFPLSTKMAREVLPTNIPYKDAVENVSRVSLLISSLSNGRFDLLKHALKDNLHQPYRGKLIKGFNEVLEKIYEFKALGGYLSGAGPTIMAIINEDDTNFKKEMESYFKSVNYNWKVIELNIDLDGAKVI</sequence>
<organism evidence="16 17">
    <name type="scientific">Tissierella creatinophila DSM 6911</name>
    <dbReference type="NCBI Taxonomy" id="1123403"/>
    <lineage>
        <taxon>Bacteria</taxon>
        <taxon>Bacillati</taxon>
        <taxon>Bacillota</taxon>
        <taxon>Tissierellia</taxon>
        <taxon>Tissierellales</taxon>
        <taxon>Tissierellaceae</taxon>
        <taxon>Tissierella</taxon>
    </lineage>
</organism>
<dbReference type="GO" id="GO:0009088">
    <property type="term" value="P:threonine biosynthetic process"/>
    <property type="evidence" value="ECO:0007669"/>
    <property type="project" value="UniProtKB-UniRule"/>
</dbReference>
<dbReference type="InterPro" id="IPR020568">
    <property type="entry name" value="Ribosomal_Su5_D2-typ_SF"/>
</dbReference>
<keyword evidence="5 13" id="KW-0028">Amino-acid biosynthesis</keyword>
<evidence type="ECO:0000256" key="2">
    <source>
        <dbReference type="ARBA" id="ARBA00007370"/>
    </source>
</evidence>
<dbReference type="EMBL" id="LTDM01000065">
    <property type="protein sequence ID" value="OLS01657.1"/>
    <property type="molecule type" value="Genomic_DNA"/>
</dbReference>
<evidence type="ECO:0000256" key="3">
    <source>
        <dbReference type="ARBA" id="ARBA00012078"/>
    </source>
</evidence>
<evidence type="ECO:0000313" key="16">
    <source>
        <dbReference type="EMBL" id="OLS01657.1"/>
    </source>
</evidence>